<dbReference type="Pfam" id="PF13682">
    <property type="entry name" value="CZB"/>
    <property type="match status" value="1"/>
</dbReference>
<dbReference type="FunFam" id="1.10.287.950:FF:000001">
    <property type="entry name" value="Methyl-accepting chemotaxis sensory transducer"/>
    <property type="match status" value="1"/>
</dbReference>
<dbReference type="PROSITE" id="PS50111">
    <property type="entry name" value="CHEMOTAXIS_TRANSDUC_2"/>
    <property type="match status" value="1"/>
</dbReference>
<feature type="domain" description="Methyl-accepting transducer" evidence="4">
    <location>
        <begin position="358"/>
        <end position="594"/>
    </location>
</feature>
<sequence length="748" mass="81038">MIIKKKINSSIFMKLATLITGLLLLGLTVLIVLSTIILTSNTKKQSDHALSDKHSAISNIFYSRSIGLLGYAAELANRADVKAAIKSENRDQLKSIFVHTFKSINSANPGVHTIEASNPKGIMLIRGHNPEKFGDDKSKTELFGNAIKTKEPQLGMEVSTTTGKLSIDAVYPVMDGDNLVGLVKVGTYPTNNTLEQLSRVSGTEIAIISGQKVIGTSLGNIESIISKITNKPSDITIDNKHYRAKQFPLMFGDKVVEGSNMLLFLNNDEINHATKSVTTTQIILAVVILALLLTAISIVIKHILNPLRHVDSALQEIAKGNLRTTIEVTTTDEIGNIARSMNKCLDSFNSLINSILTSANNVVSTVDTLRARSQKTAEGAKTQSGQAHQIATAAEEMSQTITDIARNASVAAETSEDAMKTAYEGKEIADGAVNTVNSVYTSTVELATMVEKLNKRATEIGDIVTVIKDIADQTNLLALNAAIEAARAGEQGRGFAVVADEVRKLAERTIKATGEISEKIGAIQQESVQTANTMTSASDEVTKATEYIRKVGDSLNHIVDAVQRVKDQITQIATAVDEQSAASEEVAKNIEKTSAISKDMERMAEDVMHQVNALTKISEELRNSSASFKTKGSELMILDLAKTDHRIFMGKIGACLKGDTTLDPSQLSDHHNCRFGKWYFGEGKEMCGNLPSFRAIDEPHARIHALAKEAVAACNSGDKLKAERIYKEMEDISDQIASLLDGIKRECR</sequence>
<dbReference type="GO" id="GO:0016020">
    <property type="term" value="C:membrane"/>
    <property type="evidence" value="ECO:0007669"/>
    <property type="project" value="InterPro"/>
</dbReference>
<evidence type="ECO:0000259" key="4">
    <source>
        <dbReference type="PROSITE" id="PS50111"/>
    </source>
</evidence>
<dbReference type="CDD" id="cd18773">
    <property type="entry name" value="PDC1_HK_sensor"/>
    <property type="match status" value="1"/>
</dbReference>
<dbReference type="InterPro" id="IPR003660">
    <property type="entry name" value="HAMP_dom"/>
</dbReference>
<gene>
    <name evidence="6" type="ORF">A45J_1730</name>
</gene>
<protein>
    <recommendedName>
        <fullName evidence="7">Methyl-accepting chemotaxis protein</fullName>
    </recommendedName>
</protein>
<evidence type="ECO:0000256" key="2">
    <source>
        <dbReference type="ARBA" id="ARBA00029447"/>
    </source>
</evidence>
<dbReference type="SUPFAM" id="SSF58104">
    <property type="entry name" value="Methyl-accepting chemotaxis protein (MCP) signaling domain"/>
    <property type="match status" value="1"/>
</dbReference>
<dbReference type="Gene3D" id="1.10.287.950">
    <property type="entry name" value="Methyl-accepting chemotaxis protein"/>
    <property type="match status" value="1"/>
</dbReference>
<evidence type="ECO:0008006" key="7">
    <source>
        <dbReference type="Google" id="ProtNLM"/>
    </source>
</evidence>
<dbReference type="AlphaFoldDB" id="A0A5J4L3Z5"/>
<evidence type="ECO:0000256" key="3">
    <source>
        <dbReference type="SAM" id="Phobius"/>
    </source>
</evidence>
<dbReference type="PROSITE" id="PS50885">
    <property type="entry name" value="HAMP"/>
    <property type="match status" value="1"/>
</dbReference>
<dbReference type="SUPFAM" id="SSF103190">
    <property type="entry name" value="Sensory domain-like"/>
    <property type="match status" value="1"/>
</dbReference>
<dbReference type="SMART" id="SM00283">
    <property type="entry name" value="MA"/>
    <property type="match status" value="1"/>
</dbReference>
<dbReference type="GO" id="GO:0007165">
    <property type="term" value="P:signal transduction"/>
    <property type="evidence" value="ECO:0007669"/>
    <property type="project" value="UniProtKB-KW"/>
</dbReference>
<comment type="caution">
    <text evidence="6">The sequence shown here is derived from an EMBL/GenBank/DDBJ whole genome shotgun (WGS) entry which is preliminary data.</text>
</comment>
<dbReference type="EMBL" id="BLAB01000001">
    <property type="protein sequence ID" value="GER93972.1"/>
    <property type="molecule type" value="Genomic_DNA"/>
</dbReference>
<evidence type="ECO:0000259" key="5">
    <source>
        <dbReference type="PROSITE" id="PS50885"/>
    </source>
</evidence>
<reference evidence="6" key="1">
    <citation type="submission" date="2019-10" db="EMBL/GenBank/DDBJ databases">
        <title>Metagenomic sequencing of thiosulfate-disproportionating enrichment culture.</title>
        <authorList>
            <person name="Umezawa K."/>
            <person name="Kojima H."/>
            <person name="Fukui M."/>
        </authorList>
    </citation>
    <scope>NUCLEOTIDE SEQUENCE</scope>
    <source>
        <strain evidence="6">45J</strain>
    </source>
</reference>
<keyword evidence="3" id="KW-1133">Transmembrane helix</keyword>
<keyword evidence="1" id="KW-0807">Transducer</keyword>
<dbReference type="SMART" id="SM00304">
    <property type="entry name" value="HAMP"/>
    <property type="match status" value="1"/>
</dbReference>
<feature type="transmembrane region" description="Helical" evidence="3">
    <location>
        <begin position="282"/>
        <end position="300"/>
    </location>
</feature>
<evidence type="ECO:0000256" key="1">
    <source>
        <dbReference type="ARBA" id="ARBA00023224"/>
    </source>
</evidence>
<keyword evidence="3" id="KW-0812">Transmembrane</keyword>
<dbReference type="Pfam" id="PF00672">
    <property type="entry name" value="HAMP"/>
    <property type="match status" value="1"/>
</dbReference>
<organism evidence="6">
    <name type="scientific">hot springs metagenome</name>
    <dbReference type="NCBI Taxonomy" id="433727"/>
    <lineage>
        <taxon>unclassified sequences</taxon>
        <taxon>metagenomes</taxon>
        <taxon>ecological metagenomes</taxon>
    </lineage>
</organism>
<dbReference type="PANTHER" id="PTHR32089:SF112">
    <property type="entry name" value="LYSOZYME-LIKE PROTEIN-RELATED"/>
    <property type="match status" value="1"/>
</dbReference>
<dbReference type="InterPro" id="IPR025991">
    <property type="entry name" value="Chemoreceptor_zinc-bind_dom"/>
</dbReference>
<dbReference type="InterPro" id="IPR004089">
    <property type="entry name" value="MCPsignal_dom"/>
</dbReference>
<dbReference type="Gene3D" id="1.20.120.30">
    <property type="entry name" value="Aspartate receptor, ligand-binding domain"/>
    <property type="match status" value="1"/>
</dbReference>
<dbReference type="Pfam" id="PF14827">
    <property type="entry name" value="dCache_3"/>
    <property type="match status" value="1"/>
</dbReference>
<dbReference type="CDD" id="cd11386">
    <property type="entry name" value="MCP_signal"/>
    <property type="match status" value="1"/>
</dbReference>
<dbReference type="CDD" id="cd06225">
    <property type="entry name" value="HAMP"/>
    <property type="match status" value="1"/>
</dbReference>
<proteinExistence type="inferred from homology"/>
<dbReference type="Pfam" id="PF00015">
    <property type="entry name" value="MCPsignal"/>
    <property type="match status" value="1"/>
</dbReference>
<comment type="similarity">
    <text evidence="2">Belongs to the methyl-accepting chemotaxis (MCP) protein family.</text>
</comment>
<keyword evidence="3" id="KW-0472">Membrane</keyword>
<dbReference type="InterPro" id="IPR029150">
    <property type="entry name" value="dCache_3"/>
</dbReference>
<dbReference type="PANTHER" id="PTHR32089">
    <property type="entry name" value="METHYL-ACCEPTING CHEMOTAXIS PROTEIN MCPB"/>
    <property type="match status" value="1"/>
</dbReference>
<name>A0A5J4L3Z5_9ZZZZ</name>
<accession>A0A5J4L3Z5</accession>
<dbReference type="InterPro" id="IPR029151">
    <property type="entry name" value="Sensor-like_sf"/>
</dbReference>
<evidence type="ECO:0000313" key="6">
    <source>
        <dbReference type="EMBL" id="GER93972.1"/>
    </source>
</evidence>
<feature type="domain" description="HAMP" evidence="5">
    <location>
        <begin position="301"/>
        <end position="353"/>
    </location>
</feature>